<sequence>MLRVAEYIAKQYGHQAIVTGDSLAQVASQTLENIVAQDISIDLPILRPLIAYDKEEIITLARKIGTYEISIRFYKDCCSLIAPNPSTKANLEKVEQIESELDLKTIMKDSLDKSEQIIITNKDQAIIPKLVF</sequence>
<reference evidence="4" key="1">
    <citation type="journal article" date="2014" name="Front. Microbiol.">
        <title>High frequency of phylogenetically diverse reductive dehalogenase-homologous genes in deep subseafloor sedimentary metagenomes.</title>
        <authorList>
            <person name="Kawai M."/>
            <person name="Futagami T."/>
            <person name="Toyoda A."/>
            <person name="Takaki Y."/>
            <person name="Nishi S."/>
            <person name="Hori S."/>
            <person name="Arai W."/>
            <person name="Tsubouchi T."/>
            <person name="Morono Y."/>
            <person name="Uchiyama I."/>
            <person name="Ito T."/>
            <person name="Fujiyama A."/>
            <person name="Inagaki F."/>
            <person name="Takami H."/>
        </authorList>
    </citation>
    <scope>NUCLEOTIDE SEQUENCE</scope>
    <source>
        <strain evidence="4">Expedition CK06-06</strain>
    </source>
</reference>
<evidence type="ECO:0000256" key="1">
    <source>
        <dbReference type="ARBA" id="ARBA00022741"/>
    </source>
</evidence>
<dbReference type="GO" id="GO:0052837">
    <property type="term" value="P:thiazole biosynthetic process"/>
    <property type="evidence" value="ECO:0007669"/>
    <property type="project" value="TreeGrafter"/>
</dbReference>
<dbReference type="GO" id="GO:0005829">
    <property type="term" value="C:cytosol"/>
    <property type="evidence" value="ECO:0007669"/>
    <property type="project" value="TreeGrafter"/>
</dbReference>
<keyword evidence="1" id="KW-0547">Nucleotide-binding</keyword>
<keyword evidence="2" id="KW-0067">ATP-binding</keyword>
<evidence type="ECO:0000313" key="4">
    <source>
        <dbReference type="EMBL" id="GAG17578.1"/>
    </source>
</evidence>
<organism evidence="4">
    <name type="scientific">marine sediment metagenome</name>
    <dbReference type="NCBI Taxonomy" id="412755"/>
    <lineage>
        <taxon>unclassified sequences</taxon>
        <taxon>metagenomes</taxon>
        <taxon>ecological metagenomes</taxon>
    </lineage>
</organism>
<dbReference type="PANTHER" id="PTHR43209:SF1">
    <property type="entry name" value="TRNA SULFURTRANSFERASE"/>
    <property type="match status" value="1"/>
</dbReference>
<name>X0VYR5_9ZZZZ</name>
<dbReference type="AlphaFoldDB" id="X0VYR5"/>
<feature type="domain" description="Thil AANH" evidence="3">
    <location>
        <begin position="1"/>
        <end position="103"/>
    </location>
</feature>
<accession>X0VYR5</accession>
<dbReference type="InterPro" id="IPR050102">
    <property type="entry name" value="tRNA_sulfurtransferase_ThiI"/>
</dbReference>
<gene>
    <name evidence="4" type="ORF">S01H1_56328</name>
</gene>
<dbReference type="SUPFAM" id="SSF52402">
    <property type="entry name" value="Adenine nucleotide alpha hydrolases-like"/>
    <property type="match status" value="1"/>
</dbReference>
<dbReference type="GO" id="GO:0005524">
    <property type="term" value="F:ATP binding"/>
    <property type="evidence" value="ECO:0007669"/>
    <property type="project" value="UniProtKB-KW"/>
</dbReference>
<dbReference type="PANTHER" id="PTHR43209">
    <property type="entry name" value="TRNA SULFURTRANSFERASE"/>
    <property type="match status" value="1"/>
</dbReference>
<dbReference type="Gene3D" id="3.40.50.620">
    <property type="entry name" value="HUPs"/>
    <property type="match status" value="1"/>
</dbReference>
<dbReference type="GO" id="GO:0002937">
    <property type="term" value="P:tRNA 4-thiouridine biosynthesis"/>
    <property type="evidence" value="ECO:0007669"/>
    <property type="project" value="TreeGrafter"/>
</dbReference>
<dbReference type="Pfam" id="PF02568">
    <property type="entry name" value="ThiI"/>
    <property type="match status" value="1"/>
</dbReference>
<protein>
    <recommendedName>
        <fullName evidence="3">Thil AANH domain-containing protein</fullName>
    </recommendedName>
</protein>
<evidence type="ECO:0000259" key="3">
    <source>
        <dbReference type="Pfam" id="PF02568"/>
    </source>
</evidence>
<evidence type="ECO:0000256" key="2">
    <source>
        <dbReference type="ARBA" id="ARBA00022840"/>
    </source>
</evidence>
<comment type="caution">
    <text evidence="4">The sequence shown here is derived from an EMBL/GenBank/DDBJ whole genome shotgun (WGS) entry which is preliminary data.</text>
</comment>
<dbReference type="GO" id="GO:0004810">
    <property type="term" value="F:CCA tRNA nucleotidyltransferase activity"/>
    <property type="evidence" value="ECO:0007669"/>
    <property type="project" value="InterPro"/>
</dbReference>
<dbReference type="InterPro" id="IPR014729">
    <property type="entry name" value="Rossmann-like_a/b/a_fold"/>
</dbReference>
<dbReference type="InterPro" id="IPR020536">
    <property type="entry name" value="ThiI_AANH"/>
</dbReference>
<proteinExistence type="predicted"/>
<dbReference type="EMBL" id="BARS01036669">
    <property type="protein sequence ID" value="GAG17578.1"/>
    <property type="molecule type" value="Genomic_DNA"/>
</dbReference>